<dbReference type="EMBL" id="JBITGY010000015">
    <property type="protein sequence ID" value="MFI6504451.1"/>
    <property type="molecule type" value="Genomic_DNA"/>
</dbReference>
<proteinExistence type="predicted"/>
<accession>A0ABW7Z8E2</accession>
<keyword evidence="2" id="KW-1185">Reference proteome</keyword>
<evidence type="ECO:0000313" key="1">
    <source>
        <dbReference type="EMBL" id="MFI6504451.1"/>
    </source>
</evidence>
<comment type="caution">
    <text evidence="1">The sequence shown here is derived from an EMBL/GenBank/DDBJ whole genome shotgun (WGS) entry which is preliminary data.</text>
</comment>
<protein>
    <submittedName>
        <fullName evidence="1">Uncharacterized protein</fullName>
    </submittedName>
</protein>
<dbReference type="Proteomes" id="UP001612741">
    <property type="component" value="Unassembled WGS sequence"/>
</dbReference>
<evidence type="ECO:0000313" key="2">
    <source>
        <dbReference type="Proteomes" id="UP001612741"/>
    </source>
</evidence>
<organism evidence="1 2">
    <name type="scientific">Nonomuraea typhae</name>
    <dbReference type="NCBI Taxonomy" id="2603600"/>
    <lineage>
        <taxon>Bacteria</taxon>
        <taxon>Bacillati</taxon>
        <taxon>Actinomycetota</taxon>
        <taxon>Actinomycetes</taxon>
        <taxon>Streptosporangiales</taxon>
        <taxon>Streptosporangiaceae</taxon>
        <taxon>Nonomuraea</taxon>
    </lineage>
</organism>
<dbReference type="RefSeq" id="WP_397090196.1">
    <property type="nucleotide sequence ID" value="NZ_JBITGY010000015.1"/>
</dbReference>
<sequence length="43" mass="4914">MSKSWGLFVRPDTPLAPMVKHNASTSVKLELAEFKLAYHRDQL</sequence>
<reference evidence="1 2" key="1">
    <citation type="submission" date="2024-10" db="EMBL/GenBank/DDBJ databases">
        <title>The Natural Products Discovery Center: Release of the First 8490 Sequenced Strains for Exploring Actinobacteria Biosynthetic Diversity.</title>
        <authorList>
            <person name="Kalkreuter E."/>
            <person name="Kautsar S.A."/>
            <person name="Yang D."/>
            <person name="Bader C.D."/>
            <person name="Teijaro C.N."/>
            <person name="Fluegel L."/>
            <person name="Davis C.M."/>
            <person name="Simpson J.R."/>
            <person name="Lauterbach L."/>
            <person name="Steele A.D."/>
            <person name="Gui C."/>
            <person name="Meng S."/>
            <person name="Li G."/>
            <person name="Viehrig K."/>
            <person name="Ye F."/>
            <person name="Su P."/>
            <person name="Kiefer A.F."/>
            <person name="Nichols A."/>
            <person name="Cepeda A.J."/>
            <person name="Yan W."/>
            <person name="Fan B."/>
            <person name="Jiang Y."/>
            <person name="Adhikari A."/>
            <person name="Zheng C.-J."/>
            <person name="Schuster L."/>
            <person name="Cowan T.M."/>
            <person name="Smanski M.J."/>
            <person name="Chevrette M.G."/>
            <person name="De Carvalho L.P.S."/>
            <person name="Shen B."/>
        </authorList>
    </citation>
    <scope>NUCLEOTIDE SEQUENCE [LARGE SCALE GENOMIC DNA]</scope>
    <source>
        <strain evidence="1 2">NPDC050545</strain>
    </source>
</reference>
<name>A0ABW7Z8E2_9ACTN</name>
<gene>
    <name evidence="1" type="ORF">ACIBG2_44200</name>
</gene>